<evidence type="ECO:0000313" key="3">
    <source>
        <dbReference type="Proteomes" id="UP001163046"/>
    </source>
</evidence>
<name>A0A9X0DBG9_9CNID</name>
<dbReference type="SUPFAM" id="SSF47986">
    <property type="entry name" value="DEATH domain"/>
    <property type="match status" value="1"/>
</dbReference>
<keyword evidence="3" id="KW-1185">Reference proteome</keyword>
<feature type="domain" description="Death" evidence="1">
    <location>
        <begin position="9"/>
        <end position="76"/>
    </location>
</feature>
<sequence>MPRRIGVPSDAELLNLSSEVGAKWKNLARALGIPESNIEVVDEESRKVLEKCYNLLLLWKQGRGSQATYAALEAGLCHAVVLRRDLAEKYCFHDQAIPVENDFMG</sequence>
<gene>
    <name evidence="2" type="ORF">OS493_003507</name>
</gene>
<dbReference type="Proteomes" id="UP001163046">
    <property type="component" value="Unassembled WGS sequence"/>
</dbReference>
<comment type="caution">
    <text evidence="2">The sequence shown here is derived from an EMBL/GenBank/DDBJ whole genome shotgun (WGS) entry which is preliminary data.</text>
</comment>
<dbReference type="PANTHER" id="PTHR15077">
    <property type="entry name" value="FAS-ASSOCIATING DEATH DOMAIN-CONTAINING PROTEIN FADD"/>
    <property type="match status" value="1"/>
</dbReference>
<evidence type="ECO:0000259" key="1">
    <source>
        <dbReference type="PROSITE" id="PS50017"/>
    </source>
</evidence>
<evidence type="ECO:0000313" key="2">
    <source>
        <dbReference type="EMBL" id="KAJ7393840.1"/>
    </source>
</evidence>
<dbReference type="SMART" id="SM00005">
    <property type="entry name" value="DEATH"/>
    <property type="match status" value="1"/>
</dbReference>
<dbReference type="GO" id="GO:0007165">
    <property type="term" value="P:signal transduction"/>
    <property type="evidence" value="ECO:0007669"/>
    <property type="project" value="InterPro"/>
</dbReference>
<dbReference type="InterPro" id="IPR011029">
    <property type="entry name" value="DEATH-like_dom_sf"/>
</dbReference>
<dbReference type="EMBL" id="MU825397">
    <property type="protein sequence ID" value="KAJ7393840.1"/>
    <property type="molecule type" value="Genomic_DNA"/>
</dbReference>
<dbReference type="PROSITE" id="PS50017">
    <property type="entry name" value="DEATH_DOMAIN"/>
    <property type="match status" value="1"/>
</dbReference>
<dbReference type="PANTHER" id="PTHR15077:SF12">
    <property type="entry name" value="DEATH DOMAIN-CONTAINING PROTEIN"/>
    <property type="match status" value="1"/>
</dbReference>
<proteinExistence type="predicted"/>
<organism evidence="2 3">
    <name type="scientific">Desmophyllum pertusum</name>
    <dbReference type="NCBI Taxonomy" id="174260"/>
    <lineage>
        <taxon>Eukaryota</taxon>
        <taxon>Metazoa</taxon>
        <taxon>Cnidaria</taxon>
        <taxon>Anthozoa</taxon>
        <taxon>Hexacorallia</taxon>
        <taxon>Scleractinia</taxon>
        <taxon>Caryophylliina</taxon>
        <taxon>Caryophylliidae</taxon>
        <taxon>Desmophyllum</taxon>
    </lineage>
</organism>
<dbReference type="InterPro" id="IPR016729">
    <property type="entry name" value="FADD"/>
</dbReference>
<dbReference type="InterPro" id="IPR000488">
    <property type="entry name" value="Death_dom"/>
</dbReference>
<reference evidence="2" key="1">
    <citation type="submission" date="2023-01" db="EMBL/GenBank/DDBJ databases">
        <title>Genome assembly of the deep-sea coral Lophelia pertusa.</title>
        <authorList>
            <person name="Herrera S."/>
            <person name="Cordes E."/>
        </authorList>
    </citation>
    <scope>NUCLEOTIDE SEQUENCE</scope>
    <source>
        <strain evidence="2">USNM1676648</strain>
        <tissue evidence="2">Polyp</tissue>
    </source>
</reference>
<accession>A0A9X0DBG9</accession>
<dbReference type="AlphaFoldDB" id="A0A9X0DBG9"/>
<protein>
    <recommendedName>
        <fullName evidence="1">Death domain-containing protein</fullName>
    </recommendedName>
</protein>
<dbReference type="Pfam" id="PF00531">
    <property type="entry name" value="Death"/>
    <property type="match status" value="1"/>
</dbReference>
<dbReference type="CDD" id="cd01670">
    <property type="entry name" value="Death"/>
    <property type="match status" value="1"/>
</dbReference>
<dbReference type="OrthoDB" id="5958592at2759"/>
<dbReference type="Gene3D" id="1.10.533.10">
    <property type="entry name" value="Death Domain, Fas"/>
    <property type="match status" value="1"/>
</dbReference>